<evidence type="ECO:0000313" key="2">
    <source>
        <dbReference type="EMBL" id="PCI80956.1"/>
    </source>
</evidence>
<dbReference type="InterPro" id="IPR037523">
    <property type="entry name" value="VOC_core"/>
</dbReference>
<sequence>MIKPKLIDHIVLRTDRYRELIDFYCDVLGCVLERETSDEVGLTQLRAGNSLIDIVNVDAELGKAGGPSPGEFGHNVDHFCLQIEPVGEEALKAYLLKNGVEVGDFQDRYGAQGLGRTIYIKDIAGNTVELSNG</sequence>
<dbReference type="InterPro" id="IPR029068">
    <property type="entry name" value="Glyas_Bleomycin-R_OHBP_Dase"/>
</dbReference>
<dbReference type="InterPro" id="IPR004360">
    <property type="entry name" value="Glyas_Fos-R_dOase_dom"/>
</dbReference>
<dbReference type="SUPFAM" id="SSF54593">
    <property type="entry name" value="Glyoxalase/Bleomycin resistance protein/Dihydroxybiphenyl dioxygenase"/>
    <property type="match status" value="1"/>
</dbReference>
<dbReference type="PANTHER" id="PTHR21366:SF14">
    <property type="entry name" value="GLYOXALASE DOMAIN-CONTAINING PROTEIN 5"/>
    <property type="match status" value="1"/>
</dbReference>
<evidence type="ECO:0000313" key="3">
    <source>
        <dbReference type="Proteomes" id="UP000218767"/>
    </source>
</evidence>
<dbReference type="InterPro" id="IPR050383">
    <property type="entry name" value="GlyoxalaseI/FosfomycinResist"/>
</dbReference>
<reference evidence="3" key="1">
    <citation type="submission" date="2017-08" db="EMBL/GenBank/DDBJ databases">
        <title>A dynamic microbial community with high functional redundancy inhabits the cold, oxic subseafloor aquifer.</title>
        <authorList>
            <person name="Tully B.J."/>
            <person name="Wheat C.G."/>
            <person name="Glazer B.T."/>
            <person name="Huber J.A."/>
        </authorList>
    </citation>
    <scope>NUCLEOTIDE SEQUENCE [LARGE SCALE GENOMIC DNA]</scope>
</reference>
<evidence type="ECO:0000259" key="1">
    <source>
        <dbReference type="PROSITE" id="PS51819"/>
    </source>
</evidence>
<dbReference type="PROSITE" id="PS51819">
    <property type="entry name" value="VOC"/>
    <property type="match status" value="1"/>
</dbReference>
<proteinExistence type="predicted"/>
<protein>
    <submittedName>
        <fullName evidence="2">VOC family virulence protein</fullName>
    </submittedName>
</protein>
<name>A0A2A4XEQ6_9GAMM</name>
<dbReference type="Proteomes" id="UP000218767">
    <property type="component" value="Unassembled WGS sequence"/>
</dbReference>
<accession>A0A2A4XEQ6</accession>
<dbReference type="AlphaFoldDB" id="A0A2A4XEQ6"/>
<dbReference type="Gene3D" id="3.10.180.10">
    <property type="entry name" value="2,3-Dihydroxybiphenyl 1,2-Dioxygenase, domain 1"/>
    <property type="match status" value="1"/>
</dbReference>
<dbReference type="EMBL" id="NVUL01000007">
    <property type="protein sequence ID" value="PCI80956.1"/>
    <property type="molecule type" value="Genomic_DNA"/>
</dbReference>
<organism evidence="2 3">
    <name type="scientific">SAR86 cluster bacterium</name>
    <dbReference type="NCBI Taxonomy" id="2030880"/>
    <lineage>
        <taxon>Bacteria</taxon>
        <taxon>Pseudomonadati</taxon>
        <taxon>Pseudomonadota</taxon>
        <taxon>Gammaproteobacteria</taxon>
        <taxon>SAR86 cluster</taxon>
    </lineage>
</organism>
<dbReference type="Pfam" id="PF00903">
    <property type="entry name" value="Glyoxalase"/>
    <property type="match status" value="1"/>
</dbReference>
<gene>
    <name evidence="2" type="ORF">COB20_02355</name>
</gene>
<feature type="domain" description="VOC" evidence="1">
    <location>
        <begin position="6"/>
        <end position="133"/>
    </location>
</feature>
<comment type="caution">
    <text evidence="2">The sequence shown here is derived from an EMBL/GenBank/DDBJ whole genome shotgun (WGS) entry which is preliminary data.</text>
</comment>
<dbReference type="PANTHER" id="PTHR21366">
    <property type="entry name" value="GLYOXALASE FAMILY PROTEIN"/>
    <property type="match status" value="1"/>
</dbReference>